<comment type="caution">
    <text evidence="1">The sequence shown here is derived from an EMBL/GenBank/DDBJ whole genome shotgun (WGS) entry which is preliminary data.</text>
</comment>
<accession>A0A2S9Y5U2</accession>
<dbReference type="EMBL" id="PVNL01000118">
    <property type="protein sequence ID" value="PRQ00477.1"/>
    <property type="molecule type" value="Genomic_DNA"/>
</dbReference>
<protein>
    <submittedName>
        <fullName evidence="1">Nickel uptake substrate-specific transmembrane region</fullName>
    </submittedName>
</protein>
<reference evidence="1 2" key="1">
    <citation type="submission" date="2018-03" db="EMBL/GenBank/DDBJ databases">
        <title>Draft Genome Sequences of the Obligatory Marine Myxobacteria Enhygromyxa salina SWB007.</title>
        <authorList>
            <person name="Poehlein A."/>
            <person name="Moghaddam J.A."/>
            <person name="Harms H."/>
            <person name="Alanjari M."/>
            <person name="Koenig G.M."/>
            <person name="Daniel R."/>
            <person name="Schaeberle T.F."/>
        </authorList>
    </citation>
    <scope>NUCLEOTIDE SEQUENCE [LARGE SCALE GENOMIC DNA]</scope>
    <source>
        <strain evidence="1 2">SWB007</strain>
    </source>
</reference>
<sequence>MLLSCPVTAHAHDYWLAPRDYTPAIDEPVTIDLFVGDHLVPEASRPHDPAKVHGFELRHRCAHEDLTRSSAAGADPVVDGRTFERDGLGLFGLEREWVDITLSDEKFTFYLEHEELTDMQAVRGQQAPRVEEHERYTRSIKSLIRVGERSRGRLHRKPLGHRMEIVLLDDPYRMQPGEPLRAKVLFAGKPLAGVAVSALHSRVNGVVTARGTTDAGGVVAFMIDQPGAWLLRLVYMQPCAGRRDEDACATADWRSYWASFSFAVGARG</sequence>
<organism evidence="1 2">
    <name type="scientific">Enhygromyxa salina</name>
    <dbReference type="NCBI Taxonomy" id="215803"/>
    <lineage>
        <taxon>Bacteria</taxon>
        <taxon>Pseudomonadati</taxon>
        <taxon>Myxococcota</taxon>
        <taxon>Polyangia</taxon>
        <taxon>Nannocystales</taxon>
        <taxon>Nannocystaceae</taxon>
        <taxon>Enhygromyxa</taxon>
    </lineage>
</organism>
<keyword evidence="1" id="KW-0812">Transmembrane</keyword>
<gene>
    <name evidence="1" type="ORF">ENSA7_59710</name>
</gene>
<dbReference type="Proteomes" id="UP000238823">
    <property type="component" value="Unassembled WGS sequence"/>
</dbReference>
<evidence type="ECO:0000313" key="1">
    <source>
        <dbReference type="EMBL" id="PRQ00477.1"/>
    </source>
</evidence>
<name>A0A2S9Y5U2_9BACT</name>
<dbReference type="AlphaFoldDB" id="A0A2S9Y5U2"/>
<dbReference type="Pfam" id="PF10670">
    <property type="entry name" value="DUF4198"/>
    <property type="match status" value="1"/>
</dbReference>
<evidence type="ECO:0000313" key="2">
    <source>
        <dbReference type="Proteomes" id="UP000238823"/>
    </source>
</evidence>
<keyword evidence="1" id="KW-0472">Membrane</keyword>
<proteinExistence type="predicted"/>
<dbReference type="InterPro" id="IPR019613">
    <property type="entry name" value="DUF4198"/>
</dbReference>